<evidence type="ECO:0000256" key="2">
    <source>
        <dbReference type="ARBA" id="ARBA00001947"/>
    </source>
</evidence>
<dbReference type="Pfam" id="PF07687">
    <property type="entry name" value="M20_dimer"/>
    <property type="match status" value="1"/>
</dbReference>
<dbReference type="NCBIfam" id="NF006365">
    <property type="entry name" value="PRK08588.1"/>
    <property type="match status" value="1"/>
</dbReference>
<keyword evidence="10" id="KW-0862">Zinc</keyword>
<organism evidence="16 17">
    <name type="scientific">Limosilactobacillus coleohominis</name>
    <dbReference type="NCBI Taxonomy" id="181675"/>
    <lineage>
        <taxon>Bacteria</taxon>
        <taxon>Bacillati</taxon>
        <taxon>Bacillota</taxon>
        <taxon>Bacilli</taxon>
        <taxon>Lactobacillales</taxon>
        <taxon>Lactobacillaceae</taxon>
        <taxon>Limosilactobacillus</taxon>
    </lineage>
</organism>
<dbReference type="PROSITE" id="PS00758">
    <property type="entry name" value="ARGE_DAPE_CPG2_1"/>
    <property type="match status" value="1"/>
</dbReference>
<dbReference type="InterPro" id="IPR036264">
    <property type="entry name" value="Bact_exopeptidase_dim_dom"/>
</dbReference>
<evidence type="ECO:0000256" key="14">
    <source>
        <dbReference type="ARBA" id="ARBA00051301"/>
    </source>
</evidence>
<evidence type="ECO:0000256" key="11">
    <source>
        <dbReference type="ARBA" id="ARBA00022915"/>
    </source>
</evidence>
<comment type="cofactor">
    <cofactor evidence="2">
        <name>Zn(2+)</name>
        <dbReference type="ChEBI" id="CHEBI:29105"/>
    </cofactor>
</comment>
<keyword evidence="12" id="KW-0457">Lysine biosynthesis</keyword>
<evidence type="ECO:0000256" key="6">
    <source>
        <dbReference type="ARBA" id="ARBA00016853"/>
    </source>
</evidence>
<evidence type="ECO:0000313" key="16">
    <source>
        <dbReference type="EMBL" id="MBM6941249.1"/>
    </source>
</evidence>
<evidence type="ECO:0000313" key="17">
    <source>
        <dbReference type="Proteomes" id="UP000785625"/>
    </source>
</evidence>
<dbReference type="NCBIfam" id="TIGR01910">
    <property type="entry name" value="DapE-ArgE"/>
    <property type="match status" value="1"/>
</dbReference>
<protein>
    <recommendedName>
        <fullName evidence="6">Probable succinyl-diaminopimelate desuccinylase</fullName>
        <ecNumber evidence="5">3.5.1.18</ecNumber>
    </recommendedName>
</protein>
<dbReference type="RefSeq" id="WP_204785485.1">
    <property type="nucleotide sequence ID" value="NZ_CALVGD010000037.1"/>
</dbReference>
<dbReference type="InterPro" id="IPR011650">
    <property type="entry name" value="Peptidase_M20_dimer"/>
</dbReference>
<dbReference type="InterPro" id="IPR010182">
    <property type="entry name" value="ArgE/DapE"/>
</dbReference>
<evidence type="ECO:0000256" key="4">
    <source>
        <dbReference type="ARBA" id="ARBA00006247"/>
    </source>
</evidence>
<comment type="caution">
    <text evidence="16">The sequence shown here is derived from an EMBL/GenBank/DDBJ whole genome shotgun (WGS) entry which is preliminary data.</text>
</comment>
<dbReference type="EMBL" id="JACJKU010000091">
    <property type="protein sequence ID" value="MBM6941249.1"/>
    <property type="molecule type" value="Genomic_DNA"/>
</dbReference>
<proteinExistence type="inferred from homology"/>
<keyword evidence="9" id="KW-0378">Hydrolase</keyword>
<evidence type="ECO:0000256" key="7">
    <source>
        <dbReference type="ARBA" id="ARBA00022605"/>
    </source>
</evidence>
<evidence type="ECO:0000256" key="5">
    <source>
        <dbReference type="ARBA" id="ARBA00011921"/>
    </source>
</evidence>
<dbReference type="PANTHER" id="PTHR43808:SF8">
    <property type="entry name" value="PEPTIDASE M20 DIMERISATION DOMAIN-CONTAINING PROTEIN"/>
    <property type="match status" value="1"/>
</dbReference>
<dbReference type="Gene3D" id="3.40.630.10">
    <property type="entry name" value="Zn peptidases"/>
    <property type="match status" value="1"/>
</dbReference>
<comment type="similarity">
    <text evidence="4">Belongs to the peptidase M20A family.</text>
</comment>
<dbReference type="EC" id="3.5.1.18" evidence="5"/>
<dbReference type="PROSITE" id="PS00759">
    <property type="entry name" value="ARGE_DAPE_CPG2_2"/>
    <property type="match status" value="1"/>
</dbReference>
<dbReference type="InterPro" id="IPR050072">
    <property type="entry name" value="Peptidase_M20A"/>
</dbReference>
<evidence type="ECO:0000259" key="15">
    <source>
        <dbReference type="Pfam" id="PF07687"/>
    </source>
</evidence>
<evidence type="ECO:0000256" key="13">
    <source>
        <dbReference type="ARBA" id="ARBA00023285"/>
    </source>
</evidence>
<dbReference type="Pfam" id="PF01546">
    <property type="entry name" value="Peptidase_M20"/>
    <property type="match status" value="1"/>
</dbReference>
<name>A0ABS2H1U9_9LACO</name>
<keyword evidence="17" id="KW-1185">Reference proteome</keyword>
<reference evidence="16 17" key="1">
    <citation type="journal article" date="2021" name="Sci. Rep.">
        <title>The distribution of antibiotic resistance genes in chicken gut microbiota commensals.</title>
        <authorList>
            <person name="Juricova H."/>
            <person name="Matiasovicova J."/>
            <person name="Kubasova T."/>
            <person name="Cejkova D."/>
            <person name="Rychlik I."/>
        </authorList>
    </citation>
    <scope>NUCLEOTIDE SEQUENCE [LARGE SCALE GENOMIC DNA]</scope>
    <source>
        <strain evidence="16 17">An574</strain>
    </source>
</reference>
<evidence type="ECO:0000256" key="8">
    <source>
        <dbReference type="ARBA" id="ARBA00022723"/>
    </source>
</evidence>
<feature type="domain" description="Peptidase M20 dimerisation" evidence="15">
    <location>
        <begin position="170"/>
        <end position="276"/>
    </location>
</feature>
<comment type="cofactor">
    <cofactor evidence="1">
        <name>Co(2+)</name>
        <dbReference type="ChEBI" id="CHEBI:48828"/>
    </cofactor>
</comment>
<comment type="pathway">
    <text evidence="3">Amino-acid biosynthesis; L-lysine biosynthesis via DAP pathway; LL-2,6-diaminopimelate from (S)-tetrahydrodipicolinate (succinylase route): step 3/3.</text>
</comment>
<evidence type="ECO:0000256" key="9">
    <source>
        <dbReference type="ARBA" id="ARBA00022801"/>
    </source>
</evidence>
<gene>
    <name evidence="16" type="ORF">H5975_07245</name>
</gene>
<dbReference type="CDD" id="cd08659">
    <property type="entry name" value="M20_ArgE_DapE-like"/>
    <property type="match status" value="1"/>
</dbReference>
<dbReference type="SUPFAM" id="SSF55031">
    <property type="entry name" value="Bacterial exopeptidase dimerisation domain"/>
    <property type="match status" value="1"/>
</dbReference>
<dbReference type="Gene3D" id="3.30.70.360">
    <property type="match status" value="1"/>
</dbReference>
<comment type="catalytic activity">
    <reaction evidence="14">
        <text>N-succinyl-(2S,6S)-2,6-diaminopimelate + H2O = (2S,6S)-2,6-diaminopimelate + succinate</text>
        <dbReference type="Rhea" id="RHEA:22608"/>
        <dbReference type="ChEBI" id="CHEBI:15377"/>
        <dbReference type="ChEBI" id="CHEBI:30031"/>
        <dbReference type="ChEBI" id="CHEBI:57609"/>
        <dbReference type="ChEBI" id="CHEBI:58087"/>
        <dbReference type="EC" id="3.5.1.18"/>
    </reaction>
</comment>
<dbReference type="InterPro" id="IPR002933">
    <property type="entry name" value="Peptidase_M20"/>
</dbReference>
<keyword evidence="8" id="KW-0479">Metal-binding</keyword>
<keyword evidence="7" id="KW-0028">Amino-acid biosynthesis</keyword>
<dbReference type="Proteomes" id="UP000785625">
    <property type="component" value="Unassembled WGS sequence"/>
</dbReference>
<evidence type="ECO:0000256" key="1">
    <source>
        <dbReference type="ARBA" id="ARBA00001941"/>
    </source>
</evidence>
<accession>A0ABS2H1U9</accession>
<dbReference type="SUPFAM" id="SSF53187">
    <property type="entry name" value="Zn-dependent exopeptidases"/>
    <property type="match status" value="1"/>
</dbReference>
<evidence type="ECO:0000256" key="10">
    <source>
        <dbReference type="ARBA" id="ARBA00022833"/>
    </source>
</evidence>
<keyword evidence="11" id="KW-0220">Diaminopimelate biosynthesis</keyword>
<dbReference type="InterPro" id="IPR001261">
    <property type="entry name" value="ArgE/DapE_CS"/>
</dbReference>
<keyword evidence="13" id="KW-0170">Cobalt</keyword>
<dbReference type="PANTHER" id="PTHR43808">
    <property type="entry name" value="ACETYLORNITHINE DEACETYLASE"/>
    <property type="match status" value="1"/>
</dbReference>
<evidence type="ECO:0000256" key="12">
    <source>
        <dbReference type="ARBA" id="ARBA00023154"/>
    </source>
</evidence>
<sequence>MEKEEQIQILKYLIKINSVNGNEIEVATYLKKLFAKHGIDAQIDAFGDDRANLTVDFGTGDQVLGITGHMDTVAVGDENKWHTSPFDPYQDGDRLYGRGAADMKSGLAAEVIALIELHDQGQLPAGHVRFIATAGEEYGTPGANRLEAAGVAKDLVGLVVGEPTSGNVVYAHSGSLNYRITSTGKSVHSSQPENGTNAIDALVDYCIKERTLFDDAPLDPYLGKVKHSVTVINGGDQVNTIPDFAAIKGNIRPTKAFDNDHVIARIKQTIDEINANSDGQLTFELIHNFRPVASDPDSHFVKNALQATQDAYHDVANHVQPKLTVINGATDASVFVKHNQDLPVIVLGADEWNVAHQINEYTTISSYLATVNVYKNIISHFFE</sequence>
<evidence type="ECO:0000256" key="3">
    <source>
        <dbReference type="ARBA" id="ARBA00005130"/>
    </source>
</evidence>